<comment type="caution">
    <text evidence="1">The sequence shown here is derived from an EMBL/GenBank/DDBJ whole genome shotgun (WGS) entry which is preliminary data.</text>
</comment>
<dbReference type="EMBL" id="SDMP01000006">
    <property type="protein sequence ID" value="RYR51117.1"/>
    <property type="molecule type" value="Genomic_DNA"/>
</dbReference>
<accession>A0A445CJN2</accession>
<dbReference type="AlphaFoldDB" id="A0A445CJN2"/>
<proteinExistence type="predicted"/>
<gene>
    <name evidence="1" type="ORF">Ahy_A06g026171</name>
</gene>
<dbReference type="Proteomes" id="UP000289738">
    <property type="component" value="Chromosome A06"/>
</dbReference>
<evidence type="ECO:0000313" key="1">
    <source>
        <dbReference type="EMBL" id="RYR51117.1"/>
    </source>
</evidence>
<evidence type="ECO:0000313" key="2">
    <source>
        <dbReference type="Proteomes" id="UP000289738"/>
    </source>
</evidence>
<reference evidence="1 2" key="1">
    <citation type="submission" date="2019-01" db="EMBL/GenBank/DDBJ databases">
        <title>Sequencing of cultivated peanut Arachis hypogaea provides insights into genome evolution and oil improvement.</title>
        <authorList>
            <person name="Chen X."/>
        </authorList>
    </citation>
    <scope>NUCLEOTIDE SEQUENCE [LARGE SCALE GENOMIC DNA]</scope>
    <source>
        <strain evidence="2">cv. Fuhuasheng</strain>
        <tissue evidence="1">Leaves</tissue>
    </source>
</reference>
<sequence length="157" mass="17605">MLMINWHGIFQTKPTHYVTTPPRIHIQINALLACSIFPIPKGEGIEILAADLFYMEEILIKSQHVGAWCNTWRTYWTRVNILANTWGACWTRGSILANTWGAWCNTWGFFNLFMPHKLVISSPPLGIEPSSLFWNVLSSGCASSMEACSGGACEFHG</sequence>
<protein>
    <submittedName>
        <fullName evidence="1">Uncharacterized protein</fullName>
    </submittedName>
</protein>
<organism evidence="1 2">
    <name type="scientific">Arachis hypogaea</name>
    <name type="common">Peanut</name>
    <dbReference type="NCBI Taxonomy" id="3818"/>
    <lineage>
        <taxon>Eukaryota</taxon>
        <taxon>Viridiplantae</taxon>
        <taxon>Streptophyta</taxon>
        <taxon>Embryophyta</taxon>
        <taxon>Tracheophyta</taxon>
        <taxon>Spermatophyta</taxon>
        <taxon>Magnoliopsida</taxon>
        <taxon>eudicotyledons</taxon>
        <taxon>Gunneridae</taxon>
        <taxon>Pentapetalae</taxon>
        <taxon>rosids</taxon>
        <taxon>fabids</taxon>
        <taxon>Fabales</taxon>
        <taxon>Fabaceae</taxon>
        <taxon>Papilionoideae</taxon>
        <taxon>50 kb inversion clade</taxon>
        <taxon>dalbergioids sensu lato</taxon>
        <taxon>Dalbergieae</taxon>
        <taxon>Pterocarpus clade</taxon>
        <taxon>Arachis</taxon>
    </lineage>
</organism>
<name>A0A445CJN2_ARAHY</name>
<keyword evidence="2" id="KW-1185">Reference proteome</keyword>